<organism evidence="12">
    <name type="scientific">freshwater metagenome</name>
    <dbReference type="NCBI Taxonomy" id="449393"/>
    <lineage>
        <taxon>unclassified sequences</taxon>
        <taxon>metagenomes</taxon>
        <taxon>ecological metagenomes</taxon>
    </lineage>
</organism>
<gene>
    <name evidence="12" type="ORF">UFOPK3775_00838</name>
</gene>
<evidence type="ECO:0000256" key="6">
    <source>
        <dbReference type="ARBA" id="ARBA00011893"/>
    </source>
</evidence>
<dbReference type="Pfam" id="PF00156">
    <property type="entry name" value="Pribosyltran"/>
    <property type="match status" value="1"/>
</dbReference>
<name>A0A6J5ZF41_9ZZZZ</name>
<dbReference type="EMBL" id="CAESAK010000106">
    <property type="protein sequence ID" value="CAB4340016.1"/>
    <property type="molecule type" value="Genomic_DNA"/>
</dbReference>
<dbReference type="Gene3D" id="3.40.50.2020">
    <property type="match status" value="1"/>
</dbReference>
<evidence type="ECO:0000259" key="11">
    <source>
        <dbReference type="Pfam" id="PF00156"/>
    </source>
</evidence>
<comment type="catalytic activity">
    <reaction evidence="1">
        <text>AMP + diphosphate = 5-phospho-alpha-D-ribose 1-diphosphate + adenine</text>
        <dbReference type="Rhea" id="RHEA:16609"/>
        <dbReference type="ChEBI" id="CHEBI:16708"/>
        <dbReference type="ChEBI" id="CHEBI:33019"/>
        <dbReference type="ChEBI" id="CHEBI:58017"/>
        <dbReference type="ChEBI" id="CHEBI:456215"/>
        <dbReference type="EC" id="2.4.2.7"/>
    </reaction>
</comment>
<reference evidence="12" key="1">
    <citation type="submission" date="2020-05" db="EMBL/GenBank/DDBJ databases">
        <authorList>
            <person name="Chiriac C."/>
            <person name="Salcher M."/>
            <person name="Ghai R."/>
            <person name="Kavagutti S V."/>
        </authorList>
    </citation>
    <scope>NUCLEOTIDE SEQUENCE</scope>
</reference>
<protein>
    <recommendedName>
        <fullName evidence="6">adenine phosphoribosyltransferase</fullName>
        <ecNumber evidence="6">2.4.2.7</ecNumber>
    </recommendedName>
</protein>
<dbReference type="InterPro" id="IPR005764">
    <property type="entry name" value="Ade_phspho_trans"/>
</dbReference>
<feature type="domain" description="Phosphoribosyltransferase" evidence="11">
    <location>
        <begin position="32"/>
        <end position="147"/>
    </location>
</feature>
<dbReference type="PANTHER" id="PTHR32315:SF3">
    <property type="entry name" value="ADENINE PHOSPHORIBOSYLTRANSFERASE"/>
    <property type="match status" value="1"/>
</dbReference>
<dbReference type="GO" id="GO:0016208">
    <property type="term" value="F:AMP binding"/>
    <property type="evidence" value="ECO:0007669"/>
    <property type="project" value="TreeGrafter"/>
</dbReference>
<sequence length="175" mass="18855">MKSINEALSLIRYIKDYPSEGILFQDITPLLGDAHAFAAVVTAMSASEFSHDAVAGIEARGFILGSAIAIDKKLPFVPIRKKGKLPHTVISREYSLEYGTAEIEIHIDAFKPGQRVLLVDDVLATGGTLLAAIALVAETGARVTDVALLSEISVLEGRAKISEEYPEIRIHTLLS</sequence>
<keyword evidence="7" id="KW-0963">Cytoplasm</keyword>
<evidence type="ECO:0000256" key="10">
    <source>
        <dbReference type="ARBA" id="ARBA00022726"/>
    </source>
</evidence>
<dbReference type="PANTHER" id="PTHR32315">
    <property type="entry name" value="ADENINE PHOSPHORIBOSYLTRANSFERASE"/>
    <property type="match status" value="1"/>
</dbReference>
<dbReference type="GO" id="GO:0006168">
    <property type="term" value="P:adenine salvage"/>
    <property type="evidence" value="ECO:0007669"/>
    <property type="project" value="InterPro"/>
</dbReference>
<keyword evidence="9" id="KW-0808">Transferase</keyword>
<keyword evidence="8" id="KW-0328">Glycosyltransferase</keyword>
<evidence type="ECO:0000256" key="4">
    <source>
        <dbReference type="ARBA" id="ARBA00004659"/>
    </source>
</evidence>
<dbReference type="SUPFAM" id="SSF53271">
    <property type="entry name" value="PRTase-like"/>
    <property type="match status" value="1"/>
</dbReference>
<dbReference type="InterPro" id="IPR000836">
    <property type="entry name" value="PRTase_dom"/>
</dbReference>
<comment type="function">
    <text evidence="2">Catalyzes a salvage reaction resulting in the formation of AMP, that is energically less costly than de novo synthesis.</text>
</comment>
<comment type="similarity">
    <text evidence="5">Belongs to the purine/pyrimidine phosphoribosyltransferase family.</text>
</comment>
<dbReference type="UniPathway" id="UPA00588">
    <property type="reaction ID" value="UER00646"/>
</dbReference>
<dbReference type="NCBIfam" id="NF002634">
    <property type="entry name" value="PRK02304.1-3"/>
    <property type="match status" value="1"/>
</dbReference>
<dbReference type="NCBIfam" id="NF002636">
    <property type="entry name" value="PRK02304.1-5"/>
    <property type="match status" value="1"/>
</dbReference>
<dbReference type="FunFam" id="3.40.50.2020:FF:000021">
    <property type="entry name" value="Adenine phosphoribosyltransferase"/>
    <property type="match status" value="1"/>
</dbReference>
<comment type="subcellular location">
    <subcellularLocation>
        <location evidence="3">Cytoplasm</location>
    </subcellularLocation>
</comment>
<dbReference type="InterPro" id="IPR050054">
    <property type="entry name" value="UPRTase/APRTase"/>
</dbReference>
<dbReference type="CDD" id="cd06223">
    <property type="entry name" value="PRTases_typeI"/>
    <property type="match status" value="1"/>
</dbReference>
<dbReference type="NCBIfam" id="TIGR01090">
    <property type="entry name" value="apt"/>
    <property type="match status" value="1"/>
</dbReference>
<accession>A0A6J5ZF41</accession>
<evidence type="ECO:0000256" key="5">
    <source>
        <dbReference type="ARBA" id="ARBA00008391"/>
    </source>
</evidence>
<evidence type="ECO:0000256" key="9">
    <source>
        <dbReference type="ARBA" id="ARBA00022679"/>
    </source>
</evidence>
<comment type="pathway">
    <text evidence="4">Purine metabolism; AMP biosynthesis via salvage pathway; AMP from adenine: step 1/1.</text>
</comment>
<dbReference type="AlphaFoldDB" id="A0A6J5ZF41"/>
<keyword evidence="10" id="KW-0660">Purine salvage</keyword>
<dbReference type="GO" id="GO:0002055">
    <property type="term" value="F:adenine binding"/>
    <property type="evidence" value="ECO:0007669"/>
    <property type="project" value="TreeGrafter"/>
</dbReference>
<evidence type="ECO:0000256" key="1">
    <source>
        <dbReference type="ARBA" id="ARBA00000868"/>
    </source>
</evidence>
<dbReference type="EC" id="2.4.2.7" evidence="6"/>
<dbReference type="InterPro" id="IPR029057">
    <property type="entry name" value="PRTase-like"/>
</dbReference>
<proteinExistence type="inferred from homology"/>
<dbReference type="GO" id="GO:0044209">
    <property type="term" value="P:AMP salvage"/>
    <property type="evidence" value="ECO:0007669"/>
    <property type="project" value="UniProtKB-UniPathway"/>
</dbReference>
<evidence type="ECO:0000313" key="12">
    <source>
        <dbReference type="EMBL" id="CAB4340016.1"/>
    </source>
</evidence>
<evidence type="ECO:0000256" key="2">
    <source>
        <dbReference type="ARBA" id="ARBA00003968"/>
    </source>
</evidence>
<dbReference type="HAMAP" id="MF_00004">
    <property type="entry name" value="Aden_phosphoribosyltr"/>
    <property type="match status" value="1"/>
</dbReference>
<evidence type="ECO:0000256" key="3">
    <source>
        <dbReference type="ARBA" id="ARBA00004496"/>
    </source>
</evidence>
<dbReference type="GO" id="GO:0006166">
    <property type="term" value="P:purine ribonucleoside salvage"/>
    <property type="evidence" value="ECO:0007669"/>
    <property type="project" value="UniProtKB-KW"/>
</dbReference>
<evidence type="ECO:0000256" key="8">
    <source>
        <dbReference type="ARBA" id="ARBA00022676"/>
    </source>
</evidence>
<dbReference type="GO" id="GO:0005737">
    <property type="term" value="C:cytoplasm"/>
    <property type="evidence" value="ECO:0007669"/>
    <property type="project" value="UniProtKB-SubCell"/>
</dbReference>
<dbReference type="GO" id="GO:0003999">
    <property type="term" value="F:adenine phosphoribosyltransferase activity"/>
    <property type="evidence" value="ECO:0007669"/>
    <property type="project" value="UniProtKB-EC"/>
</dbReference>
<evidence type="ECO:0000256" key="7">
    <source>
        <dbReference type="ARBA" id="ARBA00022490"/>
    </source>
</evidence>